<feature type="region of interest" description="Disordered" evidence="1">
    <location>
        <begin position="636"/>
        <end position="686"/>
    </location>
</feature>
<evidence type="ECO:0000256" key="1">
    <source>
        <dbReference type="SAM" id="MobiDB-lite"/>
    </source>
</evidence>
<comment type="caution">
    <text evidence="3">The sequence shown here is derived from an EMBL/GenBank/DDBJ whole genome shotgun (WGS) entry which is preliminary data.</text>
</comment>
<evidence type="ECO:0000313" key="4">
    <source>
        <dbReference type="Proteomes" id="UP001190700"/>
    </source>
</evidence>
<reference evidence="3 4" key="1">
    <citation type="journal article" date="2015" name="Genome Biol. Evol.">
        <title>Comparative Genomics of a Bacterivorous Green Alga Reveals Evolutionary Causalities and Consequences of Phago-Mixotrophic Mode of Nutrition.</title>
        <authorList>
            <person name="Burns J.A."/>
            <person name="Paasch A."/>
            <person name="Narechania A."/>
            <person name="Kim E."/>
        </authorList>
    </citation>
    <scope>NUCLEOTIDE SEQUENCE [LARGE SCALE GENOMIC DNA]</scope>
    <source>
        <strain evidence="3 4">PLY_AMNH</strain>
    </source>
</reference>
<protein>
    <submittedName>
        <fullName evidence="3">Uncharacterized protein</fullName>
    </submittedName>
</protein>
<dbReference type="Proteomes" id="UP001190700">
    <property type="component" value="Unassembled WGS sequence"/>
</dbReference>
<evidence type="ECO:0000313" key="3">
    <source>
        <dbReference type="EMBL" id="KAK3289043.1"/>
    </source>
</evidence>
<dbReference type="EMBL" id="LGRX02000247">
    <property type="protein sequence ID" value="KAK3289043.1"/>
    <property type="molecule type" value="Genomic_DNA"/>
</dbReference>
<keyword evidence="2" id="KW-0732">Signal</keyword>
<keyword evidence="4" id="KW-1185">Reference proteome</keyword>
<feature type="compositionally biased region" description="Low complexity" evidence="1">
    <location>
        <begin position="318"/>
        <end position="346"/>
    </location>
</feature>
<proteinExistence type="predicted"/>
<evidence type="ECO:0000256" key="2">
    <source>
        <dbReference type="SAM" id="SignalP"/>
    </source>
</evidence>
<dbReference type="AlphaFoldDB" id="A0AAE0H343"/>
<feature type="chain" id="PRO_5042117832" evidence="2">
    <location>
        <begin position="28"/>
        <end position="727"/>
    </location>
</feature>
<feature type="signal peptide" evidence="2">
    <location>
        <begin position="1"/>
        <end position="27"/>
    </location>
</feature>
<feature type="compositionally biased region" description="Pro residues" evidence="1">
    <location>
        <begin position="648"/>
        <end position="686"/>
    </location>
</feature>
<feature type="region of interest" description="Disordered" evidence="1">
    <location>
        <begin position="318"/>
        <end position="348"/>
    </location>
</feature>
<name>A0AAE0H343_9CHLO</name>
<sequence length="727" mass="78737">MKLRSALPYQAIAVAVLCCATTKTCQAACDPSTVNLLDFTQWQEEEGFWWGEYTFLDGAGDPYTTGNATVCPDDAEYCDAQDKVDSGYPTWNFPYDHYWGFIRMKIVDNKLVQRNVFVYPPQDPSTCEQSKNATAGHPSNTRGSCGINGNEKVFKADQTASDCMGNLAGPYGSGMTISDTTTTLIGNHSILYAVKTPDYAAMGVPSYSAYSELYIQNQLTTLPGNGIRVRTAQGFAFGTQQPNSVSYYREYRVADEDAWLEKLQEVRSSANIHSEDMCAFDSDGAVADPNCYEHFQMGDGTLDGSVTCEDMNGGDASRCSSSSALSSPPPSSTNASPSSSAQPSASVTIEDCDPSTVNLLDFTQWQEEEGFWWGEYTFLDGAGDPYTTGNATVCPDDAEYCDAQDKVDSGYPTWNFPYDHYWGFIRMKIVDNKLVQRNVFVYPPQDPSTCEQSKNATAGHPSNTRGSCGINGNEKVFKADQTASDCMGNLAGPYGSGMTISDTTTTLIGNHSILYAVKTPDYAAMGVPSYSAYSELYIQNQLTTLPGNGIRVRTAQGFAFGTQQPNSVSYYREYRVADEDAWLEKLQEVRSSANIHSEDMCAFDSDGAVADPNCYEHFQMGDGTLDGSVTCEDMNGGDASRCSSSSPSLPPPLPRAPSFPHPPPSPSPLLPRPPPPSPSPSTTPFSPPLVQCGNKYGIACSDNGSWCSLRAAHILLVFASLVVSVAF</sequence>
<accession>A0AAE0H343</accession>
<gene>
    <name evidence="3" type="ORF">CYMTET_3506</name>
</gene>
<organism evidence="3 4">
    <name type="scientific">Cymbomonas tetramitiformis</name>
    <dbReference type="NCBI Taxonomy" id="36881"/>
    <lineage>
        <taxon>Eukaryota</taxon>
        <taxon>Viridiplantae</taxon>
        <taxon>Chlorophyta</taxon>
        <taxon>Pyramimonadophyceae</taxon>
        <taxon>Pyramimonadales</taxon>
        <taxon>Pyramimonadaceae</taxon>
        <taxon>Cymbomonas</taxon>
    </lineage>
</organism>